<feature type="region of interest" description="Disordered" evidence="8">
    <location>
        <begin position="614"/>
        <end position="681"/>
    </location>
</feature>
<keyword evidence="11" id="KW-1185">Reference proteome</keyword>
<dbReference type="GO" id="GO:0005634">
    <property type="term" value="C:nucleus"/>
    <property type="evidence" value="ECO:0007669"/>
    <property type="project" value="UniProtKB-SubCell"/>
</dbReference>
<keyword evidence="3" id="KW-0862">Zinc</keyword>
<dbReference type="CDD" id="cd12148">
    <property type="entry name" value="fungal_TF_MHR"/>
    <property type="match status" value="1"/>
</dbReference>
<evidence type="ECO:0000256" key="3">
    <source>
        <dbReference type="ARBA" id="ARBA00022833"/>
    </source>
</evidence>
<keyword evidence="4" id="KW-0805">Transcription regulation</keyword>
<dbReference type="GO" id="GO:0043565">
    <property type="term" value="F:sequence-specific DNA binding"/>
    <property type="evidence" value="ECO:0007669"/>
    <property type="project" value="TreeGrafter"/>
</dbReference>
<dbReference type="CDD" id="cd00067">
    <property type="entry name" value="GAL4"/>
    <property type="match status" value="1"/>
</dbReference>
<reference evidence="10" key="1">
    <citation type="submission" date="2021-03" db="EMBL/GenBank/DDBJ databases">
        <authorList>
            <person name="Tagirdzhanova G."/>
        </authorList>
    </citation>
    <scope>NUCLEOTIDE SEQUENCE</scope>
</reference>
<dbReference type="AlphaFoldDB" id="A0A8H3FQN7"/>
<dbReference type="Pfam" id="PF04082">
    <property type="entry name" value="Fungal_trans"/>
    <property type="match status" value="1"/>
</dbReference>
<feature type="region of interest" description="Disordered" evidence="8">
    <location>
        <begin position="1"/>
        <end position="31"/>
    </location>
</feature>
<dbReference type="Proteomes" id="UP000664203">
    <property type="component" value="Unassembled WGS sequence"/>
</dbReference>
<dbReference type="OrthoDB" id="5416384at2759"/>
<evidence type="ECO:0000256" key="1">
    <source>
        <dbReference type="ARBA" id="ARBA00004123"/>
    </source>
</evidence>
<dbReference type="PANTHER" id="PTHR47782:SF8">
    <property type="entry name" value="ZN(II)2CYS6 TRANSCRIPTION FACTOR (EUROFUNG)"/>
    <property type="match status" value="1"/>
</dbReference>
<keyword evidence="2" id="KW-0479">Metal-binding</keyword>
<gene>
    <name evidence="10" type="ORF">ALECFALPRED_004229</name>
</gene>
<dbReference type="SMART" id="SM00906">
    <property type="entry name" value="Fungal_trans"/>
    <property type="match status" value="1"/>
</dbReference>
<dbReference type="Gene3D" id="4.10.240.10">
    <property type="entry name" value="Zn(2)-C6 fungal-type DNA-binding domain"/>
    <property type="match status" value="1"/>
</dbReference>
<dbReference type="Pfam" id="PF00172">
    <property type="entry name" value="Zn_clus"/>
    <property type="match status" value="1"/>
</dbReference>
<name>A0A8H3FQN7_9LECA</name>
<dbReference type="GO" id="GO:0006351">
    <property type="term" value="P:DNA-templated transcription"/>
    <property type="evidence" value="ECO:0007669"/>
    <property type="project" value="InterPro"/>
</dbReference>
<evidence type="ECO:0000313" key="11">
    <source>
        <dbReference type="Proteomes" id="UP000664203"/>
    </source>
</evidence>
<dbReference type="PANTHER" id="PTHR47782">
    <property type="entry name" value="ZN(II)2CYS6 TRANSCRIPTION FACTOR (EUROFUNG)-RELATED"/>
    <property type="match status" value="1"/>
</dbReference>
<dbReference type="PROSITE" id="PS00463">
    <property type="entry name" value="ZN2_CY6_FUNGAL_1"/>
    <property type="match status" value="1"/>
</dbReference>
<evidence type="ECO:0000256" key="4">
    <source>
        <dbReference type="ARBA" id="ARBA00023015"/>
    </source>
</evidence>
<dbReference type="GO" id="GO:0000981">
    <property type="term" value="F:DNA-binding transcription factor activity, RNA polymerase II-specific"/>
    <property type="evidence" value="ECO:0007669"/>
    <property type="project" value="InterPro"/>
</dbReference>
<dbReference type="EMBL" id="CAJPDR010000260">
    <property type="protein sequence ID" value="CAF9929011.1"/>
    <property type="molecule type" value="Genomic_DNA"/>
</dbReference>
<dbReference type="InterPro" id="IPR036864">
    <property type="entry name" value="Zn2-C6_fun-type_DNA-bd_sf"/>
</dbReference>
<evidence type="ECO:0000256" key="8">
    <source>
        <dbReference type="SAM" id="MobiDB-lite"/>
    </source>
</evidence>
<comment type="caution">
    <text evidence="10">The sequence shown here is derived from an EMBL/GenBank/DDBJ whole genome shotgun (WGS) entry which is preliminary data.</text>
</comment>
<keyword evidence="6" id="KW-0804">Transcription</keyword>
<dbReference type="GO" id="GO:0045944">
    <property type="term" value="P:positive regulation of transcription by RNA polymerase II"/>
    <property type="evidence" value="ECO:0007669"/>
    <property type="project" value="TreeGrafter"/>
</dbReference>
<keyword evidence="7" id="KW-0539">Nucleus</keyword>
<evidence type="ECO:0000256" key="7">
    <source>
        <dbReference type="ARBA" id="ARBA00023242"/>
    </source>
</evidence>
<evidence type="ECO:0000256" key="2">
    <source>
        <dbReference type="ARBA" id="ARBA00022723"/>
    </source>
</evidence>
<evidence type="ECO:0000313" key="10">
    <source>
        <dbReference type="EMBL" id="CAF9929011.1"/>
    </source>
</evidence>
<dbReference type="CDD" id="cd14723">
    <property type="entry name" value="ZIP_Ppr1"/>
    <property type="match status" value="1"/>
</dbReference>
<feature type="compositionally biased region" description="Polar residues" evidence="8">
    <location>
        <begin position="628"/>
        <end position="637"/>
    </location>
</feature>
<organism evidence="10 11">
    <name type="scientific">Alectoria fallacina</name>
    <dbReference type="NCBI Taxonomy" id="1903189"/>
    <lineage>
        <taxon>Eukaryota</taxon>
        <taxon>Fungi</taxon>
        <taxon>Dikarya</taxon>
        <taxon>Ascomycota</taxon>
        <taxon>Pezizomycotina</taxon>
        <taxon>Lecanoromycetes</taxon>
        <taxon>OSLEUM clade</taxon>
        <taxon>Lecanoromycetidae</taxon>
        <taxon>Lecanorales</taxon>
        <taxon>Lecanorineae</taxon>
        <taxon>Parmeliaceae</taxon>
        <taxon>Alectoria</taxon>
    </lineage>
</organism>
<comment type="subcellular location">
    <subcellularLocation>
        <location evidence="1">Nucleus</location>
    </subcellularLocation>
</comment>
<dbReference type="PROSITE" id="PS50048">
    <property type="entry name" value="ZN2_CY6_FUNGAL_2"/>
    <property type="match status" value="1"/>
</dbReference>
<sequence length="775" mass="87225">METPSFVDIGPSNQADRPLDNGGLANNANDDARGSKVAHTLTACCRCRTRKTRCDPGLPRCGLCERSNAVCEYFDTTKGKTIPRTYVIHLQNKVQALEAELASLGIVGYETPDPEIMIRSAGYVRFKENDESRYLGPSSGIAITRLVMELAKQNTHTKSIKEIVPDNKARLIKDRFTKEEEKPTSKVYPLISDVAAPNLPSRGLTDKLVDNFNQKAQYMLPTLHEPTFRAVVDDVYYGSPDPYKNFTLRMVIAISMQKLDTIHAGLADSYYLAALPFLENAIKPMDLGTLQCFVLMGQYSLVTPTRTAAYWVVGLAAKLCQELGITEEATIAPVINHQPQFSVLEIDMRRRMFWVITSMEFGLAHSLGRPSAFGTTFDHINVRWFEAVDDRFITESGVATGCPRSIKKRIAIHFFKMRLLQAEIRRRLYLKKRPEPQSDQDPWFREIQAKLEDWLVSGPTNDEGSGLSETWFKGRYNTMIVFLYRPSPQVPRPSVDAARRCFDASVFNIYMQRRQIASKSIDLTWAFTQSLFMALNAILWALSYSEIRKEHPKAEVEKDVNVAQEAIYLASQRWPGVESALELYDYLVVACLKVYEGIGETSYIVDSASNKTSPASFSDAVTPPPLPSQYSPGNSKSSPRHKQKAPHLSPSGYVDHDNRQGPRMSPTPSEYSLESGMSGSFQSVASQQPSLHMSNTYRASPYDPDSLYNSFPSMIPHQPYLTPQYSHSQNLGSIGEHYSQYLHAPYVPHQPLLTLNQEQQMELMRNLETDGIEKG</sequence>
<dbReference type="GO" id="GO:0008270">
    <property type="term" value="F:zinc ion binding"/>
    <property type="evidence" value="ECO:0007669"/>
    <property type="project" value="InterPro"/>
</dbReference>
<feature type="compositionally biased region" description="Low complexity" evidence="8">
    <location>
        <begin position="20"/>
        <end position="29"/>
    </location>
</feature>
<dbReference type="InterPro" id="IPR052202">
    <property type="entry name" value="Yeast_MetPath_Reg"/>
</dbReference>
<keyword evidence="5" id="KW-0238">DNA-binding</keyword>
<dbReference type="SMART" id="SM00066">
    <property type="entry name" value="GAL4"/>
    <property type="match status" value="1"/>
</dbReference>
<protein>
    <recommendedName>
        <fullName evidence="9">Zn(2)-C6 fungal-type domain-containing protein</fullName>
    </recommendedName>
</protein>
<evidence type="ECO:0000259" key="9">
    <source>
        <dbReference type="PROSITE" id="PS50048"/>
    </source>
</evidence>
<accession>A0A8H3FQN7</accession>
<evidence type="ECO:0000256" key="5">
    <source>
        <dbReference type="ARBA" id="ARBA00023125"/>
    </source>
</evidence>
<proteinExistence type="predicted"/>
<feature type="compositionally biased region" description="Polar residues" evidence="8">
    <location>
        <begin position="666"/>
        <end position="681"/>
    </location>
</feature>
<feature type="domain" description="Zn(2)-C6 fungal-type" evidence="9">
    <location>
        <begin position="43"/>
        <end position="73"/>
    </location>
</feature>
<dbReference type="SUPFAM" id="SSF57701">
    <property type="entry name" value="Zn2/Cys6 DNA-binding domain"/>
    <property type="match status" value="1"/>
</dbReference>
<dbReference type="InterPro" id="IPR001138">
    <property type="entry name" value="Zn2Cys6_DnaBD"/>
</dbReference>
<dbReference type="InterPro" id="IPR007219">
    <property type="entry name" value="XnlR_reg_dom"/>
</dbReference>
<evidence type="ECO:0000256" key="6">
    <source>
        <dbReference type="ARBA" id="ARBA00023163"/>
    </source>
</evidence>